<dbReference type="EMBL" id="CM056816">
    <property type="protein sequence ID" value="KAJ8633985.1"/>
    <property type="molecule type" value="Genomic_DNA"/>
</dbReference>
<organism evidence="1 2">
    <name type="scientific">Persea americana</name>
    <name type="common">Avocado</name>
    <dbReference type="NCBI Taxonomy" id="3435"/>
    <lineage>
        <taxon>Eukaryota</taxon>
        <taxon>Viridiplantae</taxon>
        <taxon>Streptophyta</taxon>
        <taxon>Embryophyta</taxon>
        <taxon>Tracheophyta</taxon>
        <taxon>Spermatophyta</taxon>
        <taxon>Magnoliopsida</taxon>
        <taxon>Magnoliidae</taxon>
        <taxon>Laurales</taxon>
        <taxon>Lauraceae</taxon>
        <taxon>Persea</taxon>
    </lineage>
</organism>
<comment type="caution">
    <text evidence="1">The sequence shown here is derived from an EMBL/GenBank/DDBJ whole genome shotgun (WGS) entry which is preliminary data.</text>
</comment>
<evidence type="ECO:0000313" key="1">
    <source>
        <dbReference type="EMBL" id="KAJ8633985.1"/>
    </source>
</evidence>
<gene>
    <name evidence="1" type="ORF">MRB53_027321</name>
</gene>
<keyword evidence="2" id="KW-1185">Reference proteome</keyword>
<accession>A0ACC2LKS5</accession>
<reference evidence="1 2" key="1">
    <citation type="journal article" date="2022" name="Hortic Res">
        <title>A haplotype resolved chromosomal level avocado genome allows analysis of novel avocado genes.</title>
        <authorList>
            <person name="Nath O."/>
            <person name="Fletcher S.J."/>
            <person name="Hayward A."/>
            <person name="Shaw L.M."/>
            <person name="Masouleh A.K."/>
            <person name="Furtado A."/>
            <person name="Henry R.J."/>
            <person name="Mitter N."/>
        </authorList>
    </citation>
    <scope>NUCLEOTIDE SEQUENCE [LARGE SCALE GENOMIC DNA]</scope>
    <source>
        <strain evidence="2">cv. Hass</strain>
    </source>
</reference>
<name>A0ACC2LKS5_PERAE</name>
<proteinExistence type="predicted"/>
<dbReference type="Proteomes" id="UP001234297">
    <property type="component" value="Chromosome 8"/>
</dbReference>
<evidence type="ECO:0000313" key="2">
    <source>
        <dbReference type="Proteomes" id="UP001234297"/>
    </source>
</evidence>
<protein>
    <submittedName>
        <fullName evidence="1">Uncharacterized protein</fullName>
    </submittedName>
</protein>
<sequence>MLVLQAFQIRCFFKPQTPNFKIKDKQTQFMQPHCPILQIKQPQTKFYMKSVQFDPAHQVLDDINLADTFAWNSLIRYHLRNGEPENSISIYRQMLLRGAIPDKYTYPPVLEASLDCEGPFYGRQIHAHALKRGFGFDGYVITGLMTMYGQFDQYDVAHSVFNKMPTKNAVAWTLLVALYIMAGRPSVALDMFMSMVGSGIKVDMLAMLTAIDACVDLKSLFKGRQMHEIARKNGLEFNLEISNSLLKMYLVCGSIEEARAFFDQMPVKDAISWTAIISGYVQNGGFNEGLKLLQTMHLEGGEPDSFVISSVLPACARINAHKSGKEIHAYVIRNGIELTVALQNALMDMYVKAGFLELAAKIFARMAEKDVVSWTVMISGYSLHGHGELGVDLFYQMEQQSEIEPDQTAYVAALYACNTACLVEEGVKYFNCIRDPRPEHYALMVSLLSRAGFFDEARAFIDVHKLGRHTEVVRAMLDGCRIHKNLRVGKRVAEQLIHLDSLNADNYVMLSNVYAANEEWEKADAVREMIADMGLTTNPAYSWIEVRNRTHAFEVGDASHPRSRKIYWQIKVLTEKMKKEGYVFGADDFALHDVDEERESVPHWHSEMLAIAFGLISTEEGTTVRVTKNHRVCRNCHAYAKMISKMFKREIVLKDPYRFHHFKKGLCSCRDNW</sequence>